<dbReference type="Gene3D" id="3.40.630.30">
    <property type="match status" value="1"/>
</dbReference>
<dbReference type="PANTHER" id="PTHR43792">
    <property type="entry name" value="GNAT FAMILY, PUTATIVE (AFU_ORTHOLOGUE AFUA_3G00765)-RELATED-RELATED"/>
    <property type="match status" value="1"/>
</dbReference>
<dbReference type="CDD" id="cd04301">
    <property type="entry name" value="NAT_SF"/>
    <property type="match status" value="1"/>
</dbReference>
<dbReference type="InterPro" id="IPR016181">
    <property type="entry name" value="Acyl_CoA_acyltransferase"/>
</dbReference>
<protein>
    <submittedName>
        <fullName evidence="5">GNAT family N-acetyltransferase</fullName>
    </submittedName>
</protein>
<sequence length="190" mass="21942">MTYILVGPRIGLRELVESDWSAIHDYASKPIVTKYQPWGPNTKEDTKAYVQEVLKDAAHDPRTRFVFAIIQLEEERLIGAVEINIRDHFNLEGEIGYIIHPEYWGQGYATEAASLILDFGFANLRLHRVFATCDPNNIASSKVLEKIGMYKEGILREHMRLRSGGWRDSSLYSILEREWILRIHNALQLD</sequence>
<evidence type="ECO:0000313" key="6">
    <source>
        <dbReference type="Proteomes" id="UP001208656"/>
    </source>
</evidence>
<evidence type="ECO:0000256" key="2">
    <source>
        <dbReference type="ARBA" id="ARBA00023315"/>
    </source>
</evidence>
<dbReference type="PANTHER" id="PTHR43792:SF8">
    <property type="entry name" value="[RIBOSOMAL PROTEIN US5]-ALANINE N-ACETYLTRANSFERASE"/>
    <property type="match status" value="1"/>
</dbReference>
<evidence type="ECO:0000259" key="4">
    <source>
        <dbReference type="PROSITE" id="PS51186"/>
    </source>
</evidence>
<comment type="similarity">
    <text evidence="3">Belongs to the acetyltransferase family. RimJ subfamily.</text>
</comment>
<feature type="domain" description="N-acetyltransferase" evidence="4">
    <location>
        <begin position="10"/>
        <end position="178"/>
    </location>
</feature>
<proteinExistence type="inferred from homology"/>
<accession>A0ABT2WHQ7</accession>
<reference evidence="5 6" key="1">
    <citation type="submission" date="2022-10" db="EMBL/GenBank/DDBJ databases">
        <title>Description of Fervidibacillus gen. nov. in the family Fervidibacillaceae fam. nov. with two species, Fervidibacillus albus sp. nov., and Fervidibacillus halotolerans sp. nov., isolated from tidal flat sediments.</title>
        <authorList>
            <person name="Kwon K.K."/>
            <person name="Yang S.-H."/>
        </authorList>
    </citation>
    <scope>NUCLEOTIDE SEQUENCE [LARGE SCALE GENOMIC DNA]</scope>
    <source>
        <strain evidence="5 6">DSM 23332</strain>
    </source>
</reference>
<name>A0ABT2WHQ7_9BACI</name>
<evidence type="ECO:0000313" key="5">
    <source>
        <dbReference type="EMBL" id="MCU9595223.1"/>
    </source>
</evidence>
<comment type="caution">
    <text evidence="5">The sequence shown here is derived from an EMBL/GenBank/DDBJ whole genome shotgun (WGS) entry which is preliminary data.</text>
</comment>
<dbReference type="InterPro" id="IPR051531">
    <property type="entry name" value="N-acetyltransferase"/>
</dbReference>
<keyword evidence="1" id="KW-0808">Transferase</keyword>
<dbReference type="InterPro" id="IPR000182">
    <property type="entry name" value="GNAT_dom"/>
</dbReference>
<dbReference type="Proteomes" id="UP001208656">
    <property type="component" value="Unassembled WGS sequence"/>
</dbReference>
<dbReference type="Pfam" id="PF13302">
    <property type="entry name" value="Acetyltransf_3"/>
    <property type="match status" value="1"/>
</dbReference>
<keyword evidence="6" id="KW-1185">Reference proteome</keyword>
<dbReference type="SUPFAM" id="SSF55729">
    <property type="entry name" value="Acyl-CoA N-acyltransferases (Nat)"/>
    <property type="match status" value="1"/>
</dbReference>
<dbReference type="PROSITE" id="PS51186">
    <property type="entry name" value="GNAT"/>
    <property type="match status" value="1"/>
</dbReference>
<dbReference type="EMBL" id="JAOUSE010000043">
    <property type="protein sequence ID" value="MCU9595223.1"/>
    <property type="molecule type" value="Genomic_DNA"/>
</dbReference>
<evidence type="ECO:0000256" key="1">
    <source>
        <dbReference type="ARBA" id="ARBA00022679"/>
    </source>
</evidence>
<keyword evidence="2" id="KW-0012">Acyltransferase</keyword>
<gene>
    <name evidence="5" type="ORF">OEV82_12315</name>
</gene>
<evidence type="ECO:0000256" key="3">
    <source>
        <dbReference type="ARBA" id="ARBA00038502"/>
    </source>
</evidence>
<organism evidence="5 6">
    <name type="scientific">Pallidibacillus thermolactis</name>
    <dbReference type="NCBI Taxonomy" id="251051"/>
    <lineage>
        <taxon>Bacteria</taxon>
        <taxon>Bacillati</taxon>
        <taxon>Bacillota</taxon>
        <taxon>Bacilli</taxon>
        <taxon>Bacillales</taxon>
        <taxon>Bacillaceae</taxon>
        <taxon>Pallidibacillus</taxon>
    </lineage>
</organism>
<dbReference type="RefSeq" id="WP_263062055.1">
    <property type="nucleotide sequence ID" value="NZ_JAOUSE010000043.1"/>
</dbReference>